<evidence type="ECO:0000256" key="4">
    <source>
        <dbReference type="ARBA" id="ARBA00022741"/>
    </source>
</evidence>
<keyword evidence="2" id="KW-0813">Transport</keyword>
<organism evidence="7 8">
    <name type="scientific">Puia dinghuensis</name>
    <dbReference type="NCBI Taxonomy" id="1792502"/>
    <lineage>
        <taxon>Bacteria</taxon>
        <taxon>Pseudomonadati</taxon>
        <taxon>Bacteroidota</taxon>
        <taxon>Chitinophagia</taxon>
        <taxon>Chitinophagales</taxon>
        <taxon>Chitinophagaceae</taxon>
        <taxon>Puia</taxon>
    </lineage>
</organism>
<dbReference type="Proteomes" id="UP000607559">
    <property type="component" value="Unassembled WGS sequence"/>
</dbReference>
<keyword evidence="3" id="KW-0536">Nodulation</keyword>
<dbReference type="GO" id="GO:0005524">
    <property type="term" value="F:ATP binding"/>
    <property type="evidence" value="ECO:0007669"/>
    <property type="project" value="UniProtKB-KW"/>
</dbReference>
<dbReference type="Pfam" id="PF13732">
    <property type="entry name" value="DrrA1-3_C"/>
    <property type="match status" value="1"/>
</dbReference>
<dbReference type="PANTHER" id="PTHR42711">
    <property type="entry name" value="ABC TRANSPORTER ATP-BINDING PROTEIN"/>
    <property type="match status" value="1"/>
</dbReference>
<dbReference type="Pfam" id="PF00005">
    <property type="entry name" value="ABC_tran"/>
    <property type="match status" value="1"/>
</dbReference>
<protein>
    <submittedName>
        <fullName evidence="7">ABC transporter ATP-binding protein</fullName>
    </submittedName>
</protein>
<accession>A0A8J2XU75</accession>
<comment type="caution">
    <text evidence="7">The sequence shown here is derived from an EMBL/GenBank/DDBJ whole genome shotgun (WGS) entry which is preliminary data.</text>
</comment>
<sequence length="325" mass="36754">MDRTHTNNNYSIMNILEVNDVQKTFATQVAVDKVSFRLDQGSIFGLLGPNGAGKTTLIRMITGIFYPDAGTIHFEGRPFDAANDILRIGYMPEERGLYKKMKIGEQALYLAQLKGLSRHEATQKVRYWFNKFEMQNWWNKKVEDLSKGMSQKLQFVTTVLHEPRLIILDEPFSGLDPVNSNLIKDEIYDLARKGSSIIFSTHRMEQVEEICDHIILMNKGQKILDGSVSGVKQQFKENLFQVGLENAEPAENGAAPRSEAFAVVGEKDGQLVVKIDPGHRPNDVLSYFIQRGTGITSFMEILPSLNDIFIRLVEGTPLARQFQKV</sequence>
<dbReference type="GO" id="GO:0016887">
    <property type="term" value="F:ATP hydrolysis activity"/>
    <property type="evidence" value="ECO:0007669"/>
    <property type="project" value="InterPro"/>
</dbReference>
<evidence type="ECO:0000256" key="1">
    <source>
        <dbReference type="ARBA" id="ARBA00005417"/>
    </source>
</evidence>
<evidence type="ECO:0000313" key="8">
    <source>
        <dbReference type="Proteomes" id="UP000607559"/>
    </source>
</evidence>
<dbReference type="PANTHER" id="PTHR42711:SF5">
    <property type="entry name" value="ABC TRANSPORTER ATP-BINDING PROTEIN NATA"/>
    <property type="match status" value="1"/>
</dbReference>
<evidence type="ECO:0000313" key="7">
    <source>
        <dbReference type="EMBL" id="GGB05534.1"/>
    </source>
</evidence>
<keyword evidence="5 7" id="KW-0067">ATP-binding</keyword>
<dbReference type="Gene3D" id="3.40.50.300">
    <property type="entry name" value="P-loop containing nucleotide triphosphate hydrolases"/>
    <property type="match status" value="1"/>
</dbReference>
<reference evidence="7" key="1">
    <citation type="journal article" date="2014" name="Int. J. Syst. Evol. Microbiol.">
        <title>Complete genome sequence of Corynebacterium casei LMG S-19264T (=DSM 44701T), isolated from a smear-ripened cheese.</title>
        <authorList>
            <consortium name="US DOE Joint Genome Institute (JGI-PGF)"/>
            <person name="Walter F."/>
            <person name="Albersmeier A."/>
            <person name="Kalinowski J."/>
            <person name="Ruckert C."/>
        </authorList>
    </citation>
    <scope>NUCLEOTIDE SEQUENCE</scope>
    <source>
        <strain evidence="7">CGMCC 1.15448</strain>
    </source>
</reference>
<feature type="domain" description="ABC transporter" evidence="6">
    <location>
        <begin position="16"/>
        <end position="244"/>
    </location>
</feature>
<dbReference type="SUPFAM" id="SSF52540">
    <property type="entry name" value="P-loop containing nucleoside triphosphate hydrolases"/>
    <property type="match status" value="1"/>
</dbReference>
<evidence type="ECO:0000259" key="6">
    <source>
        <dbReference type="PROSITE" id="PS50893"/>
    </source>
</evidence>
<name>A0A8J2XU75_9BACT</name>
<reference evidence="7" key="2">
    <citation type="submission" date="2020-09" db="EMBL/GenBank/DDBJ databases">
        <authorList>
            <person name="Sun Q."/>
            <person name="Zhou Y."/>
        </authorList>
    </citation>
    <scope>NUCLEOTIDE SEQUENCE</scope>
    <source>
        <strain evidence="7">CGMCC 1.15448</strain>
    </source>
</reference>
<evidence type="ECO:0000256" key="2">
    <source>
        <dbReference type="ARBA" id="ARBA00022448"/>
    </source>
</evidence>
<dbReference type="InterPro" id="IPR017871">
    <property type="entry name" value="ABC_transporter-like_CS"/>
</dbReference>
<dbReference type="PROSITE" id="PS00211">
    <property type="entry name" value="ABC_TRANSPORTER_1"/>
    <property type="match status" value="1"/>
</dbReference>
<dbReference type="EMBL" id="BMJC01000003">
    <property type="protein sequence ID" value="GGB05534.1"/>
    <property type="molecule type" value="Genomic_DNA"/>
</dbReference>
<dbReference type="AlphaFoldDB" id="A0A8J2XU75"/>
<comment type="similarity">
    <text evidence="1">Belongs to the ABC transporter superfamily.</text>
</comment>
<dbReference type="InterPro" id="IPR025302">
    <property type="entry name" value="DrrA1/2-like_C"/>
</dbReference>
<evidence type="ECO:0000256" key="3">
    <source>
        <dbReference type="ARBA" id="ARBA00022458"/>
    </source>
</evidence>
<dbReference type="CDD" id="cd03269">
    <property type="entry name" value="ABC_putative_ATPase"/>
    <property type="match status" value="1"/>
</dbReference>
<keyword evidence="4" id="KW-0547">Nucleotide-binding</keyword>
<proteinExistence type="inferred from homology"/>
<dbReference type="InterPro" id="IPR003593">
    <property type="entry name" value="AAA+_ATPase"/>
</dbReference>
<dbReference type="InterPro" id="IPR027417">
    <property type="entry name" value="P-loop_NTPase"/>
</dbReference>
<dbReference type="PROSITE" id="PS50893">
    <property type="entry name" value="ABC_TRANSPORTER_2"/>
    <property type="match status" value="1"/>
</dbReference>
<dbReference type="SMART" id="SM00382">
    <property type="entry name" value="AAA"/>
    <property type="match status" value="1"/>
</dbReference>
<gene>
    <name evidence="7" type="primary">natA</name>
    <name evidence="7" type="ORF">GCM10011511_31120</name>
</gene>
<dbReference type="InterPro" id="IPR003439">
    <property type="entry name" value="ABC_transporter-like_ATP-bd"/>
</dbReference>
<evidence type="ECO:0000256" key="5">
    <source>
        <dbReference type="ARBA" id="ARBA00022840"/>
    </source>
</evidence>
<dbReference type="InterPro" id="IPR050763">
    <property type="entry name" value="ABC_transporter_ATP-binding"/>
</dbReference>
<keyword evidence="8" id="KW-1185">Reference proteome</keyword>